<dbReference type="RefSeq" id="XP_013245045.1">
    <property type="nucleotide sequence ID" value="XM_013389591.1"/>
</dbReference>
<accession>A0A066WMH7</accession>
<organism evidence="2 3">
    <name type="scientific">Tilletiaria anomala (strain ATCC 24038 / CBS 436.72 / UBC 951)</name>
    <dbReference type="NCBI Taxonomy" id="1037660"/>
    <lineage>
        <taxon>Eukaryota</taxon>
        <taxon>Fungi</taxon>
        <taxon>Dikarya</taxon>
        <taxon>Basidiomycota</taxon>
        <taxon>Ustilaginomycotina</taxon>
        <taxon>Exobasidiomycetes</taxon>
        <taxon>Georgefischeriales</taxon>
        <taxon>Tilletiariaceae</taxon>
        <taxon>Tilletiaria</taxon>
    </lineage>
</organism>
<dbReference type="Proteomes" id="UP000027361">
    <property type="component" value="Unassembled WGS sequence"/>
</dbReference>
<evidence type="ECO:0000313" key="3">
    <source>
        <dbReference type="Proteomes" id="UP000027361"/>
    </source>
</evidence>
<feature type="compositionally biased region" description="Low complexity" evidence="1">
    <location>
        <begin position="60"/>
        <end position="69"/>
    </location>
</feature>
<protein>
    <submittedName>
        <fullName evidence="2">Uncharacterized protein</fullName>
    </submittedName>
</protein>
<dbReference type="EMBL" id="JMSN01000012">
    <property type="protein sequence ID" value="KDN52209.1"/>
    <property type="molecule type" value="Genomic_DNA"/>
</dbReference>
<dbReference type="GeneID" id="25263046"/>
<dbReference type="InParanoid" id="A0A066WMH7"/>
<dbReference type="HOGENOM" id="CLU_2401217_0_0_1"/>
<comment type="caution">
    <text evidence="2">The sequence shown here is derived from an EMBL/GenBank/DDBJ whole genome shotgun (WGS) entry which is preliminary data.</text>
</comment>
<gene>
    <name evidence="2" type="ORF">K437DRAFT_24060</name>
</gene>
<dbReference type="AlphaFoldDB" id="A0A066WMH7"/>
<name>A0A066WMH7_TILAU</name>
<feature type="region of interest" description="Disordered" evidence="1">
    <location>
        <begin position="45"/>
        <end position="73"/>
    </location>
</feature>
<keyword evidence="3" id="KW-1185">Reference proteome</keyword>
<sequence length="93" mass="9703">MPMKGRRGWSGAALCRQGHEPLYRVVGANVTVCVALAVCASRSRCSSAPPVPISDNSGRPGPSSPSSSPLPSPYALREIDGASTCKGRHGIWQ</sequence>
<proteinExistence type="predicted"/>
<reference evidence="2 3" key="1">
    <citation type="submission" date="2014-05" db="EMBL/GenBank/DDBJ databases">
        <title>Draft genome sequence of a rare smut relative, Tilletiaria anomala UBC 951.</title>
        <authorList>
            <consortium name="DOE Joint Genome Institute"/>
            <person name="Toome M."/>
            <person name="Kuo A."/>
            <person name="Henrissat B."/>
            <person name="Lipzen A."/>
            <person name="Tritt A."/>
            <person name="Yoshinaga Y."/>
            <person name="Zane M."/>
            <person name="Barry K."/>
            <person name="Grigoriev I.V."/>
            <person name="Spatafora J.W."/>
            <person name="Aimea M.C."/>
        </authorList>
    </citation>
    <scope>NUCLEOTIDE SEQUENCE [LARGE SCALE GENOMIC DNA]</scope>
    <source>
        <strain evidence="2 3">UBC 951</strain>
    </source>
</reference>
<evidence type="ECO:0000313" key="2">
    <source>
        <dbReference type="EMBL" id="KDN52209.1"/>
    </source>
</evidence>
<evidence type="ECO:0000256" key="1">
    <source>
        <dbReference type="SAM" id="MobiDB-lite"/>
    </source>
</evidence>